<sequence length="703" mass="81132">MFFSSSTNLRPEVSNTSSNVYNSTTIDDFHVTIDKIFKVPSLASQHQKTKHHRDAHNNSYFWEIDQMTIPTLNNNKIRNLHIKPGKSDHFIYYFMVSCYIPIITAVTGPISHMFSIACLVNKWRVSKKTHDEVKDSSLVLILNCISLFIGGLSNFVLLLHFSGKIKYIVAQKVNIIGWTISGLILLIDIVLFRCVEFDSKVHEKGIGFWFAVYTCILYFMCGGLLCLHLMGYKKGKYKATFNLSHDERAVMLYTFGFQLWLLWGAWLYSKCLFSNVSYGVSLYSVLCGALTVGFGDVFSHKTSGRIISMFYFLSSIIIIGLIISLTSQIIKNTFQPIIHLHLCERARIKAVRRVEGYNLHFDQDDGSFTTDDVDAFFDSGDIINTESFAFYAYKKGNNYTDVIQYTEMRRLHVKYKRLAKNLGFMSALSFFLVFWLFGAMVFKFSEGWTYFDSMYFAFLDCLLTIGYGDFILTTGSSRAFFVLFALAAIPLMTSLINAIGDSLSTIGWSFVKYVVIVSQGIYQTLFYIFEGLCNLLGKKITNTTSDEDDNNLSKRPLPFNLSFTKSKQLKEELHDLLQVSYEINDMKEDTHISEYEYHLLDSCMKLSRDYEVLSNTSPDYKLSFQEWIDYFKLSFYTNREILHTKHFWLSSESPIRFDTNEPRFVYLQLTHQLSEYIKTKKNSISNIEIDDHVLGRNRDNSSD</sequence>
<reference evidence="11" key="1">
    <citation type="submission" date="2016-11" db="EMBL/GenBank/DDBJ databases">
        <authorList>
            <person name="Guldener U."/>
        </authorList>
    </citation>
    <scope>NUCLEOTIDE SEQUENCE [LARGE SCALE GENOMIC DNA]</scope>
</reference>
<feature type="transmembrane region" description="Helical" evidence="8">
    <location>
        <begin position="506"/>
        <end position="529"/>
    </location>
</feature>
<feature type="transmembrane region" description="Helical" evidence="8">
    <location>
        <begin position="90"/>
        <end position="120"/>
    </location>
</feature>
<feature type="domain" description="Potassium channel" evidence="9">
    <location>
        <begin position="431"/>
        <end position="503"/>
    </location>
</feature>
<feature type="transmembrane region" description="Helical" evidence="8">
    <location>
        <begin position="306"/>
        <end position="325"/>
    </location>
</feature>
<keyword evidence="4 8" id="KW-1133">Transmembrane helix</keyword>
<feature type="transmembrane region" description="Helical" evidence="8">
    <location>
        <begin position="207"/>
        <end position="230"/>
    </location>
</feature>
<evidence type="ECO:0000256" key="8">
    <source>
        <dbReference type="SAM" id="Phobius"/>
    </source>
</evidence>
<dbReference type="InterPro" id="IPR013099">
    <property type="entry name" value="K_chnl_dom"/>
</dbReference>
<name>A0A1L0AZC9_9ASCO</name>
<keyword evidence="6 8" id="KW-0472">Membrane</keyword>
<dbReference type="VEuPathDB" id="FungiDB:HGUI_01100"/>
<keyword evidence="5" id="KW-0406">Ion transport</keyword>
<feature type="transmembrane region" description="Helical" evidence="8">
    <location>
        <begin position="418"/>
        <end position="442"/>
    </location>
</feature>
<dbReference type="AlphaFoldDB" id="A0A1L0AZC9"/>
<dbReference type="SUPFAM" id="SSF81324">
    <property type="entry name" value="Voltage-gated potassium channels"/>
    <property type="match status" value="2"/>
</dbReference>
<organism evidence="10 11">
    <name type="scientific">Hanseniaspora guilliermondii</name>
    <dbReference type="NCBI Taxonomy" id="56406"/>
    <lineage>
        <taxon>Eukaryota</taxon>
        <taxon>Fungi</taxon>
        <taxon>Dikarya</taxon>
        <taxon>Ascomycota</taxon>
        <taxon>Saccharomycotina</taxon>
        <taxon>Saccharomycetes</taxon>
        <taxon>Saccharomycodales</taxon>
        <taxon>Saccharomycodaceae</taxon>
        <taxon>Hanseniaspora</taxon>
    </lineage>
</organism>
<proteinExistence type="predicted"/>
<dbReference type="EMBL" id="FQNF01000014">
    <property type="protein sequence ID" value="SGZ38900.1"/>
    <property type="molecule type" value="Genomic_DNA"/>
</dbReference>
<protein>
    <recommendedName>
        <fullName evidence="9">Potassium channel domain-containing protein</fullName>
    </recommendedName>
</protein>
<dbReference type="Gene3D" id="1.10.287.70">
    <property type="match status" value="2"/>
</dbReference>
<evidence type="ECO:0000256" key="1">
    <source>
        <dbReference type="ARBA" id="ARBA00004141"/>
    </source>
</evidence>
<dbReference type="PANTHER" id="PTHR11003:SF342">
    <property type="entry name" value="OUTWARD-RECTIFIER POTASSIUM CHANNEL TOK1"/>
    <property type="match status" value="1"/>
</dbReference>
<dbReference type="Pfam" id="PF07885">
    <property type="entry name" value="Ion_trans_2"/>
    <property type="match status" value="2"/>
</dbReference>
<keyword evidence="7" id="KW-0407">Ion channel</keyword>
<feature type="transmembrane region" description="Helical" evidence="8">
    <location>
        <begin position="140"/>
        <end position="163"/>
    </location>
</feature>
<evidence type="ECO:0000256" key="3">
    <source>
        <dbReference type="ARBA" id="ARBA00022692"/>
    </source>
</evidence>
<evidence type="ECO:0000313" key="10">
    <source>
        <dbReference type="EMBL" id="SGZ38900.1"/>
    </source>
</evidence>
<dbReference type="GO" id="GO:0005886">
    <property type="term" value="C:plasma membrane"/>
    <property type="evidence" value="ECO:0007669"/>
    <property type="project" value="TreeGrafter"/>
</dbReference>
<dbReference type="Proteomes" id="UP000183365">
    <property type="component" value="Unassembled WGS sequence"/>
</dbReference>
<feature type="domain" description="Potassium channel" evidence="9">
    <location>
        <begin position="260"/>
        <end position="330"/>
    </location>
</feature>
<keyword evidence="2" id="KW-0813">Transport</keyword>
<feature type="transmembrane region" description="Helical" evidence="8">
    <location>
        <begin position="250"/>
        <end position="269"/>
    </location>
</feature>
<evidence type="ECO:0000259" key="9">
    <source>
        <dbReference type="Pfam" id="PF07885"/>
    </source>
</evidence>
<gene>
    <name evidence="10" type="ORF">HGUI_01100</name>
</gene>
<comment type="subcellular location">
    <subcellularLocation>
        <location evidence="1">Membrane</location>
        <topology evidence="1">Multi-pass membrane protein</topology>
    </subcellularLocation>
</comment>
<dbReference type="GO" id="GO:0015271">
    <property type="term" value="F:outward rectifier potassium channel activity"/>
    <property type="evidence" value="ECO:0007669"/>
    <property type="project" value="TreeGrafter"/>
</dbReference>
<evidence type="ECO:0000256" key="2">
    <source>
        <dbReference type="ARBA" id="ARBA00022448"/>
    </source>
</evidence>
<dbReference type="InterPro" id="IPR003280">
    <property type="entry name" value="2pore_dom_K_chnl"/>
</dbReference>
<keyword evidence="3 8" id="KW-0812">Transmembrane</keyword>
<dbReference type="GO" id="GO:0030322">
    <property type="term" value="P:stabilization of membrane potential"/>
    <property type="evidence" value="ECO:0007669"/>
    <property type="project" value="TreeGrafter"/>
</dbReference>
<keyword evidence="11" id="KW-1185">Reference proteome</keyword>
<dbReference type="OrthoDB" id="297496at2759"/>
<feature type="transmembrane region" description="Helical" evidence="8">
    <location>
        <begin position="479"/>
        <end position="500"/>
    </location>
</feature>
<evidence type="ECO:0000313" key="11">
    <source>
        <dbReference type="Proteomes" id="UP000183365"/>
    </source>
</evidence>
<dbReference type="PANTHER" id="PTHR11003">
    <property type="entry name" value="POTASSIUM CHANNEL, SUBFAMILY K"/>
    <property type="match status" value="1"/>
</dbReference>
<evidence type="ECO:0000256" key="7">
    <source>
        <dbReference type="ARBA" id="ARBA00023303"/>
    </source>
</evidence>
<evidence type="ECO:0000256" key="5">
    <source>
        <dbReference type="ARBA" id="ARBA00023065"/>
    </source>
</evidence>
<feature type="transmembrane region" description="Helical" evidence="8">
    <location>
        <begin position="454"/>
        <end position="472"/>
    </location>
</feature>
<accession>A0A1L0AZC9</accession>
<evidence type="ECO:0000256" key="4">
    <source>
        <dbReference type="ARBA" id="ARBA00022989"/>
    </source>
</evidence>
<evidence type="ECO:0000256" key="6">
    <source>
        <dbReference type="ARBA" id="ARBA00023136"/>
    </source>
</evidence>
<feature type="transmembrane region" description="Helical" evidence="8">
    <location>
        <begin position="175"/>
        <end position="195"/>
    </location>
</feature>
<dbReference type="GO" id="GO:0022841">
    <property type="term" value="F:potassium ion leak channel activity"/>
    <property type="evidence" value="ECO:0007669"/>
    <property type="project" value="TreeGrafter"/>
</dbReference>